<dbReference type="Proteomes" id="UP000238322">
    <property type="component" value="Unassembled WGS sequence"/>
</dbReference>
<reference evidence="1 2" key="1">
    <citation type="submission" date="2018-02" db="EMBL/GenBank/DDBJ databases">
        <title>Comparative genomes isolates from brazilian mangrove.</title>
        <authorList>
            <person name="Araujo J.E."/>
            <person name="Taketani R.G."/>
            <person name="Silva M.C.P."/>
            <person name="Loureco M.V."/>
            <person name="Andreote F.D."/>
        </authorList>
    </citation>
    <scope>NUCLEOTIDE SEQUENCE [LARGE SCALE GENOMIC DNA]</scope>
    <source>
        <strain evidence="1 2">Hex-1 MGV</strain>
    </source>
</reference>
<gene>
    <name evidence="1" type="ORF">C5Y83_08045</name>
</gene>
<organism evidence="1 2">
    <name type="scientific">Blastopirellula marina</name>
    <dbReference type="NCBI Taxonomy" id="124"/>
    <lineage>
        <taxon>Bacteria</taxon>
        <taxon>Pseudomonadati</taxon>
        <taxon>Planctomycetota</taxon>
        <taxon>Planctomycetia</taxon>
        <taxon>Pirellulales</taxon>
        <taxon>Pirellulaceae</taxon>
        <taxon>Blastopirellula</taxon>
    </lineage>
</organism>
<keyword evidence="1" id="KW-0547">Nucleotide-binding</keyword>
<comment type="caution">
    <text evidence="1">The sequence shown here is derived from an EMBL/GenBank/DDBJ whole genome shotgun (WGS) entry which is preliminary data.</text>
</comment>
<dbReference type="Gene3D" id="3.30.565.10">
    <property type="entry name" value="Histidine kinase-like ATPase, C-terminal domain"/>
    <property type="match status" value="1"/>
</dbReference>
<evidence type="ECO:0000313" key="2">
    <source>
        <dbReference type="Proteomes" id="UP000238322"/>
    </source>
</evidence>
<dbReference type="RefSeq" id="WP_105329168.1">
    <property type="nucleotide sequence ID" value="NZ_PUHY01000006.1"/>
</dbReference>
<dbReference type="OrthoDB" id="9813438at2"/>
<dbReference type="InterPro" id="IPR036890">
    <property type="entry name" value="HATPase_C_sf"/>
</dbReference>
<dbReference type="GO" id="GO:0005524">
    <property type="term" value="F:ATP binding"/>
    <property type="evidence" value="ECO:0007669"/>
    <property type="project" value="UniProtKB-KW"/>
</dbReference>
<name>A0A2S8FUM6_9BACT</name>
<dbReference type="EMBL" id="PUHY01000006">
    <property type="protein sequence ID" value="PQO35879.1"/>
    <property type="molecule type" value="Genomic_DNA"/>
</dbReference>
<protein>
    <submittedName>
        <fullName evidence="1">ATP-binding protein</fullName>
    </submittedName>
</protein>
<dbReference type="AlphaFoldDB" id="A0A2S8FUM6"/>
<proteinExistence type="predicted"/>
<evidence type="ECO:0000313" key="1">
    <source>
        <dbReference type="EMBL" id="PQO35879.1"/>
    </source>
</evidence>
<accession>A0A2S8FUM6</accession>
<keyword evidence="1" id="KW-0067">ATP-binding</keyword>
<sequence length="492" mass="55785">MADANKRINAGPTKRFFVEMLTRDIALVDAILDLLDNCVDGVIRDLKRKGIDPLDSQKPYEGYKANITANQSKFEITDNCGGIPEIIAEKSAFMLGRPDLQRDSELQTVGMYGIGMKRAMFKMGKHSVVISDPVDESPYKVEIPPEWLDDDYPNEAPDPIKEYDPWKLVLRQIRKGLKEHGTQITVKKLNEGVARQFKVGSTFLDDLASEISKHYAIIIDKGFQVTLNGILIEPAPLTLLVPNEIGAEDAPKIEPYIFMGTIEGVSVELAVGFYRPLVTEDELDDEAKVKKSREYAGWTVVCNDRVVLYNDKTYRTGWDTKGVTPGYHNQFISISGVVFFKSNDSMKLPLNTTKRGLDMDSSIYHVVIEYMREGLKKFTSFTNAWKRHEEETSKEFRTLSSRRITDVSSKLKAGSLKKIPRIKSPVGSAQRYSPELPRPITRDRQLRICFEADRLDIETVAEFLFQDSTFERARVGERCFKLCLEKAEAAQK</sequence>